<dbReference type="Gene3D" id="2.70.98.10">
    <property type="match status" value="1"/>
</dbReference>
<dbReference type="GO" id="GO:0030246">
    <property type="term" value="F:carbohydrate binding"/>
    <property type="evidence" value="ECO:0007669"/>
    <property type="project" value="InterPro"/>
</dbReference>
<evidence type="ECO:0000313" key="5">
    <source>
        <dbReference type="Proteomes" id="UP000320643"/>
    </source>
</evidence>
<dbReference type="InterPro" id="IPR008183">
    <property type="entry name" value="Aldose_1/G6P_1-epimerase"/>
</dbReference>
<accession>A0A552UYS9</accession>
<protein>
    <submittedName>
        <fullName evidence="4">Aldose 1-epimerase family protein</fullName>
    </submittedName>
</protein>
<evidence type="ECO:0000256" key="1">
    <source>
        <dbReference type="ARBA" id="ARBA00001913"/>
    </source>
</evidence>
<reference evidence="4 5" key="1">
    <citation type="submission" date="2019-07" db="EMBL/GenBank/DDBJ databases">
        <title>Flavobacterium sp. nov., isolated from glacier ice.</title>
        <authorList>
            <person name="Liu Q."/>
            <person name="Xin Y.-H."/>
        </authorList>
    </citation>
    <scope>NUCLEOTIDE SEQUENCE [LARGE SCALE GENOMIC DNA]</scope>
    <source>
        <strain evidence="4 5">ZT4R6</strain>
    </source>
</reference>
<dbReference type="GO" id="GO:0005975">
    <property type="term" value="P:carbohydrate metabolic process"/>
    <property type="evidence" value="ECO:0007669"/>
    <property type="project" value="InterPro"/>
</dbReference>
<evidence type="ECO:0000256" key="2">
    <source>
        <dbReference type="ARBA" id="ARBA00011245"/>
    </source>
</evidence>
<dbReference type="InterPro" id="IPR011013">
    <property type="entry name" value="Gal_mutarotase_sf_dom"/>
</dbReference>
<dbReference type="InterPro" id="IPR037481">
    <property type="entry name" value="LacX"/>
</dbReference>
<keyword evidence="3" id="KW-0106">Calcium</keyword>
<dbReference type="RefSeq" id="WP_143374120.1">
    <property type="nucleotide sequence ID" value="NZ_VJVZ01000009.1"/>
</dbReference>
<dbReference type="InterPro" id="IPR014718">
    <property type="entry name" value="GH-type_carb-bd"/>
</dbReference>
<dbReference type="EMBL" id="VJVZ01000009">
    <property type="protein sequence ID" value="TRW23406.1"/>
    <property type="molecule type" value="Genomic_DNA"/>
</dbReference>
<proteinExistence type="predicted"/>
<dbReference type="PANTHER" id="PTHR11122:SF13">
    <property type="entry name" value="GLUCOSE-6-PHOSPHATE 1-EPIMERASE"/>
    <property type="match status" value="1"/>
</dbReference>
<keyword evidence="5" id="KW-1185">Reference proteome</keyword>
<dbReference type="PANTHER" id="PTHR11122">
    <property type="entry name" value="APOSPORY-ASSOCIATED PROTEIN C-RELATED"/>
    <property type="match status" value="1"/>
</dbReference>
<comment type="caution">
    <text evidence="4">The sequence shown here is derived from an EMBL/GenBank/DDBJ whole genome shotgun (WGS) entry which is preliminary data.</text>
</comment>
<gene>
    <name evidence="4" type="ORF">FMM05_14535</name>
</gene>
<organism evidence="4 5">
    <name type="scientific">Flavobacterium zepuense</name>
    <dbReference type="NCBI Taxonomy" id="2593302"/>
    <lineage>
        <taxon>Bacteria</taxon>
        <taxon>Pseudomonadati</taxon>
        <taxon>Bacteroidota</taxon>
        <taxon>Flavobacteriia</taxon>
        <taxon>Flavobacteriales</taxon>
        <taxon>Flavobacteriaceae</taxon>
        <taxon>Flavobacterium</taxon>
    </lineage>
</organism>
<dbReference type="AlphaFoldDB" id="A0A552UYS9"/>
<dbReference type="SUPFAM" id="SSF74650">
    <property type="entry name" value="Galactose mutarotase-like"/>
    <property type="match status" value="1"/>
</dbReference>
<dbReference type="Proteomes" id="UP000320643">
    <property type="component" value="Unassembled WGS sequence"/>
</dbReference>
<evidence type="ECO:0000313" key="4">
    <source>
        <dbReference type="EMBL" id="TRW23406.1"/>
    </source>
</evidence>
<comment type="cofactor">
    <cofactor evidence="1">
        <name>Ca(2+)</name>
        <dbReference type="ChEBI" id="CHEBI:29108"/>
    </cofactor>
</comment>
<comment type="subunit">
    <text evidence="2">Monomer.</text>
</comment>
<dbReference type="GO" id="GO:0016853">
    <property type="term" value="F:isomerase activity"/>
    <property type="evidence" value="ECO:0007669"/>
    <property type="project" value="InterPro"/>
</dbReference>
<dbReference type="OrthoDB" id="9795355at2"/>
<sequence length="283" mass="31758">MDIKITNGQLTATINPKGAELNSLKNDSTEFIWEGDPEFWGKHSPVLFPIVGTLKNNSYLYKGQVHALSRHGFARDNVFNLKEQTESTATFTLSSNNDTKIQYPFDFELELKYTLQNNTLRLDYFVTNKGDEAMPFSIGAHPAFALPGNFRDYSLKFEKNEPLVSTQLENDLISDKTVTLPAQDGILPLSYDLFKNDALIFKQLESDAITIQKNGSDYIKVSFPDFPHMGIWTKQDAPFLCIEPWQGYSDAATSLGNLIEKEGIVLLEPGKQYSAGFTVAVFS</sequence>
<dbReference type="Pfam" id="PF01263">
    <property type="entry name" value="Aldose_epim"/>
    <property type="match status" value="1"/>
</dbReference>
<name>A0A552UYS9_9FLAO</name>
<dbReference type="CDD" id="cd09024">
    <property type="entry name" value="Aldose_epim_lacX"/>
    <property type="match status" value="1"/>
</dbReference>
<evidence type="ECO:0000256" key="3">
    <source>
        <dbReference type="ARBA" id="ARBA00022837"/>
    </source>
</evidence>